<evidence type="ECO:0000313" key="1">
    <source>
        <dbReference type="EMBL" id="KRL06233.1"/>
    </source>
</evidence>
<gene>
    <name evidence="1" type="ORF">FD46_GL000235</name>
</gene>
<dbReference type="RefSeq" id="WP_057895274.1">
    <property type="nucleotide sequence ID" value="NZ_AZEH01000014.1"/>
</dbReference>
<dbReference type="OrthoDB" id="2166423at2"/>
<name>A0A0R1MEP9_9LACO</name>
<dbReference type="PATRIC" id="fig|1423777.3.peg.245"/>
<proteinExistence type="predicted"/>
<reference evidence="1 2" key="1">
    <citation type="journal article" date="2015" name="Genome Announc.">
        <title>Expanding the biotechnology potential of lactobacilli through comparative genomics of 213 strains and associated genera.</title>
        <authorList>
            <person name="Sun Z."/>
            <person name="Harris H.M."/>
            <person name="McCann A."/>
            <person name="Guo C."/>
            <person name="Argimon S."/>
            <person name="Zhang W."/>
            <person name="Yang X."/>
            <person name="Jeffery I.B."/>
            <person name="Cooney J.C."/>
            <person name="Kagawa T.F."/>
            <person name="Liu W."/>
            <person name="Song Y."/>
            <person name="Salvetti E."/>
            <person name="Wrobel A."/>
            <person name="Rasinkangas P."/>
            <person name="Parkhill J."/>
            <person name="Rea M.C."/>
            <person name="O'Sullivan O."/>
            <person name="Ritari J."/>
            <person name="Douillard F.P."/>
            <person name="Paul Ross R."/>
            <person name="Yang R."/>
            <person name="Briner A.E."/>
            <person name="Felis G.E."/>
            <person name="de Vos W.M."/>
            <person name="Barrangou R."/>
            <person name="Klaenhammer T.R."/>
            <person name="Caufield P.W."/>
            <person name="Cui Y."/>
            <person name="Zhang H."/>
            <person name="O'Toole P.W."/>
        </authorList>
    </citation>
    <scope>NUCLEOTIDE SEQUENCE [LARGE SCALE GENOMIC DNA]</scope>
    <source>
        <strain evidence="1 2">DSM 19972</strain>
    </source>
</reference>
<comment type="caution">
    <text evidence="1">The sequence shown here is derived from an EMBL/GenBank/DDBJ whole genome shotgun (WGS) entry which is preliminary data.</text>
</comment>
<dbReference type="Proteomes" id="UP000051686">
    <property type="component" value="Unassembled WGS sequence"/>
</dbReference>
<keyword evidence="2" id="KW-1185">Reference proteome</keyword>
<protein>
    <submittedName>
        <fullName evidence="1">Uncharacterized protein</fullName>
    </submittedName>
</protein>
<sequence>MTYHFDEHTANNFFANKNERISIYCDYYSIDQGELEKNSVMADYVDAHHQILDDLISGYKEMGPLNKKICDEFVGCEYEAECEIEDRGII</sequence>
<accession>A0A0R1MEP9</accession>
<evidence type="ECO:0000313" key="2">
    <source>
        <dbReference type="Proteomes" id="UP000051686"/>
    </source>
</evidence>
<dbReference type="AlphaFoldDB" id="A0A0R1MEP9"/>
<dbReference type="Gene3D" id="1.10.1220.10">
    <property type="entry name" value="Met repressor-like"/>
    <property type="match status" value="1"/>
</dbReference>
<dbReference type="InterPro" id="IPR013321">
    <property type="entry name" value="Arc_rbn_hlx_hlx"/>
</dbReference>
<dbReference type="EMBL" id="AZEH01000014">
    <property type="protein sequence ID" value="KRL06233.1"/>
    <property type="molecule type" value="Genomic_DNA"/>
</dbReference>
<organism evidence="1 2">
    <name type="scientific">Liquorilactobacillus oeni DSM 19972</name>
    <dbReference type="NCBI Taxonomy" id="1423777"/>
    <lineage>
        <taxon>Bacteria</taxon>
        <taxon>Bacillati</taxon>
        <taxon>Bacillota</taxon>
        <taxon>Bacilli</taxon>
        <taxon>Lactobacillales</taxon>
        <taxon>Lactobacillaceae</taxon>
        <taxon>Liquorilactobacillus</taxon>
    </lineage>
</organism>
<dbReference type="GO" id="GO:0006355">
    <property type="term" value="P:regulation of DNA-templated transcription"/>
    <property type="evidence" value="ECO:0007669"/>
    <property type="project" value="InterPro"/>
</dbReference>
<dbReference type="STRING" id="1423777.FD46_GL000235"/>